<reference evidence="3" key="1">
    <citation type="submission" date="2024-07" db="EMBL/GenBank/DDBJ databases">
        <title>Two chromosome-level genome assemblies of Korean endemic species Abeliophyllum distichum and Forsythia ovata (Oleaceae).</title>
        <authorList>
            <person name="Jang H."/>
        </authorList>
    </citation>
    <scope>NUCLEOTIDE SEQUENCE [LARGE SCALE GENOMIC DNA]</scope>
</reference>
<dbReference type="InterPro" id="IPR036249">
    <property type="entry name" value="Thioredoxin-like_sf"/>
</dbReference>
<dbReference type="InterPro" id="IPR049483">
    <property type="entry name" value="FAF1_2-like_UAS"/>
</dbReference>
<gene>
    <name evidence="2" type="ORF">Adt_46550</name>
</gene>
<dbReference type="SUPFAM" id="SSF52833">
    <property type="entry name" value="Thioredoxin-like"/>
    <property type="match status" value="1"/>
</dbReference>
<protein>
    <submittedName>
        <fullName evidence="2">Plant UBX domain-containing protein 10</fullName>
    </submittedName>
</protein>
<sequence>MCWVHEQPAEVWSSMAALVKAEKSSAMECAGSNRGTVRMDKVETTGKPLIKESGLGWHDFMVSVTQSVSEVVDFMSNFERKHGSQLPNFVADSFMDALQRSQHAYKMLFVYLHSLEHPDGRAFCKWIFCNEASAAFVNENFVAWGGSVKASEGFKMSNSLKASRFPFCYSGLGFQKPRIHYCSRYKIYWPR</sequence>
<dbReference type="SMART" id="SM00594">
    <property type="entry name" value="UAS"/>
    <property type="match status" value="1"/>
</dbReference>
<dbReference type="InterPro" id="IPR006577">
    <property type="entry name" value="UAS"/>
</dbReference>
<dbReference type="Proteomes" id="UP001604336">
    <property type="component" value="Unassembled WGS sequence"/>
</dbReference>
<dbReference type="PANTHER" id="PTHR23322">
    <property type="entry name" value="FAS-ASSOCIATED PROTEIN"/>
    <property type="match status" value="1"/>
</dbReference>
<organism evidence="2 3">
    <name type="scientific">Abeliophyllum distichum</name>
    <dbReference type="NCBI Taxonomy" id="126358"/>
    <lineage>
        <taxon>Eukaryota</taxon>
        <taxon>Viridiplantae</taxon>
        <taxon>Streptophyta</taxon>
        <taxon>Embryophyta</taxon>
        <taxon>Tracheophyta</taxon>
        <taxon>Spermatophyta</taxon>
        <taxon>Magnoliopsida</taxon>
        <taxon>eudicotyledons</taxon>
        <taxon>Gunneridae</taxon>
        <taxon>Pentapetalae</taxon>
        <taxon>asterids</taxon>
        <taxon>lamiids</taxon>
        <taxon>Lamiales</taxon>
        <taxon>Oleaceae</taxon>
        <taxon>Forsythieae</taxon>
        <taxon>Abeliophyllum</taxon>
    </lineage>
</organism>
<dbReference type="Gene3D" id="3.40.30.10">
    <property type="entry name" value="Glutaredoxin"/>
    <property type="match status" value="1"/>
</dbReference>
<proteinExistence type="predicted"/>
<evidence type="ECO:0000313" key="3">
    <source>
        <dbReference type="Proteomes" id="UP001604336"/>
    </source>
</evidence>
<dbReference type="PANTHER" id="PTHR23322:SF1">
    <property type="entry name" value="FAS-ASSOCIATED FACTOR 2"/>
    <property type="match status" value="1"/>
</dbReference>
<dbReference type="EMBL" id="JBFOLK010000081">
    <property type="protein sequence ID" value="KAL2456966.1"/>
    <property type="molecule type" value="Genomic_DNA"/>
</dbReference>
<name>A0ABD1NZH1_9LAMI</name>
<accession>A0ABD1NZH1</accession>
<evidence type="ECO:0000313" key="2">
    <source>
        <dbReference type="EMBL" id="KAL2456966.1"/>
    </source>
</evidence>
<feature type="domain" description="UAS" evidence="1">
    <location>
        <begin position="73"/>
        <end position="191"/>
    </location>
</feature>
<comment type="caution">
    <text evidence="2">The sequence shown here is derived from an EMBL/GenBank/DDBJ whole genome shotgun (WGS) entry which is preliminary data.</text>
</comment>
<evidence type="ECO:0000259" key="1">
    <source>
        <dbReference type="SMART" id="SM00594"/>
    </source>
</evidence>
<dbReference type="InterPro" id="IPR050730">
    <property type="entry name" value="UBX_domain-protein"/>
</dbReference>
<dbReference type="AlphaFoldDB" id="A0ABD1NZH1"/>
<dbReference type="Pfam" id="PF21021">
    <property type="entry name" value="FAF1"/>
    <property type="match status" value="1"/>
</dbReference>
<keyword evidence="3" id="KW-1185">Reference proteome</keyword>